<reference evidence="2" key="1">
    <citation type="submission" date="2020-03" db="EMBL/GenBank/DDBJ databases">
        <authorList>
            <person name="Weist P."/>
        </authorList>
    </citation>
    <scope>NUCLEOTIDE SEQUENCE</scope>
</reference>
<comment type="caution">
    <text evidence="2">The sequence shown here is derived from an EMBL/GenBank/DDBJ whole genome shotgun (WGS) entry which is preliminary data.</text>
</comment>
<dbReference type="EMBL" id="CADEAL010003920">
    <property type="protein sequence ID" value="CAB1446568.1"/>
    <property type="molecule type" value="Genomic_DNA"/>
</dbReference>
<proteinExistence type="predicted"/>
<protein>
    <submittedName>
        <fullName evidence="2">Uncharacterized protein</fullName>
    </submittedName>
</protein>
<evidence type="ECO:0000256" key="1">
    <source>
        <dbReference type="SAM" id="MobiDB-lite"/>
    </source>
</evidence>
<sequence>MIRCQLGPKRRRWRGRKGRGRRESGASGRFDSRCDAWTLLLGNAPRVPGAEEAGSAGGRAAAPAGIWLLIRGLASTERRGPGSGIRGPGSGICITSRRAGGHQCNLIPTLELMMSTEEGEARGGSAITHSHTWEEEASAPRGRPHPGDEDQAQPGEEREERDEGEDRQEDCHEDRGCGDTFAGDPQESNRGDLSSEDGAVGGAACKTQAMHSSCSSDTCIPTPSCRICFQGAEQAHGSDSRGGEWGGPRAGGPVQLNSVPEQFQRDVMRDGSSPPELEGKRSQASKRLSEYPAF</sequence>
<feature type="region of interest" description="Disordered" evidence="1">
    <location>
        <begin position="233"/>
        <end position="294"/>
    </location>
</feature>
<gene>
    <name evidence="2" type="ORF">PLEPLA_LOCUS34293</name>
</gene>
<evidence type="ECO:0000313" key="3">
    <source>
        <dbReference type="Proteomes" id="UP001153269"/>
    </source>
</evidence>
<keyword evidence="3" id="KW-1185">Reference proteome</keyword>
<feature type="compositionally biased region" description="Acidic residues" evidence="1">
    <location>
        <begin position="157"/>
        <end position="168"/>
    </location>
</feature>
<feature type="region of interest" description="Disordered" evidence="1">
    <location>
        <begin position="133"/>
        <end position="200"/>
    </location>
</feature>
<accession>A0A9N7YW34</accession>
<feature type="region of interest" description="Disordered" evidence="1">
    <location>
        <begin position="6"/>
        <end position="28"/>
    </location>
</feature>
<dbReference type="AlphaFoldDB" id="A0A9N7YW34"/>
<evidence type="ECO:0000313" key="2">
    <source>
        <dbReference type="EMBL" id="CAB1446568.1"/>
    </source>
</evidence>
<feature type="compositionally biased region" description="Basic residues" evidence="1">
    <location>
        <begin position="8"/>
        <end position="20"/>
    </location>
</feature>
<organism evidence="2 3">
    <name type="scientific">Pleuronectes platessa</name>
    <name type="common">European plaice</name>
    <dbReference type="NCBI Taxonomy" id="8262"/>
    <lineage>
        <taxon>Eukaryota</taxon>
        <taxon>Metazoa</taxon>
        <taxon>Chordata</taxon>
        <taxon>Craniata</taxon>
        <taxon>Vertebrata</taxon>
        <taxon>Euteleostomi</taxon>
        <taxon>Actinopterygii</taxon>
        <taxon>Neopterygii</taxon>
        <taxon>Teleostei</taxon>
        <taxon>Neoteleostei</taxon>
        <taxon>Acanthomorphata</taxon>
        <taxon>Carangaria</taxon>
        <taxon>Pleuronectiformes</taxon>
        <taxon>Pleuronectoidei</taxon>
        <taxon>Pleuronectidae</taxon>
        <taxon>Pleuronectes</taxon>
    </lineage>
</organism>
<dbReference type="Proteomes" id="UP001153269">
    <property type="component" value="Unassembled WGS sequence"/>
</dbReference>
<name>A0A9N7YW34_PLEPL</name>